<dbReference type="AlphaFoldDB" id="A0AAV8QCL8"/>
<feature type="compositionally biased region" description="Polar residues" evidence="5">
    <location>
        <begin position="1"/>
        <end position="10"/>
    </location>
</feature>
<evidence type="ECO:0000256" key="3">
    <source>
        <dbReference type="ARBA" id="ARBA00022801"/>
    </source>
</evidence>
<dbReference type="InterPro" id="IPR032259">
    <property type="entry name" value="HIBYL-CoA-H"/>
</dbReference>
<keyword evidence="8" id="KW-1185">Reference proteome</keyword>
<comment type="caution">
    <text evidence="7">The sequence shown here is derived from an EMBL/GenBank/DDBJ whole genome shotgun (WGS) entry which is preliminary data.</text>
</comment>
<dbReference type="GO" id="GO:0006574">
    <property type="term" value="P:L-valine catabolic process"/>
    <property type="evidence" value="ECO:0007669"/>
    <property type="project" value="UniProtKB-UniRule"/>
</dbReference>
<organism evidence="7 8">
    <name type="scientific">Ensete ventricosum</name>
    <name type="common">Abyssinian banana</name>
    <name type="synonym">Musa ensete</name>
    <dbReference type="NCBI Taxonomy" id="4639"/>
    <lineage>
        <taxon>Eukaryota</taxon>
        <taxon>Viridiplantae</taxon>
        <taxon>Streptophyta</taxon>
        <taxon>Embryophyta</taxon>
        <taxon>Tracheophyta</taxon>
        <taxon>Spermatophyta</taxon>
        <taxon>Magnoliopsida</taxon>
        <taxon>Liliopsida</taxon>
        <taxon>Zingiberales</taxon>
        <taxon>Musaceae</taxon>
        <taxon>Ensete</taxon>
    </lineage>
</organism>
<evidence type="ECO:0000313" key="7">
    <source>
        <dbReference type="EMBL" id="KAJ8468103.1"/>
    </source>
</evidence>
<evidence type="ECO:0000256" key="2">
    <source>
        <dbReference type="ARBA" id="ARBA00011915"/>
    </source>
</evidence>
<protein>
    <recommendedName>
        <fullName evidence="2 4">3-hydroxyisobutyryl-CoA hydrolase</fullName>
        <shortName evidence="4">HIB-CoA hydrolase</shortName>
        <shortName evidence="4">HIBYL-CoA-H</shortName>
        <ecNumber evidence="2 4">3.1.2.4</ecNumber>
    </recommendedName>
    <alternativeName>
        <fullName evidence="4">3-hydroxyisobutyryl-coenzyme A hydrolase</fullName>
    </alternativeName>
</protein>
<comment type="similarity">
    <text evidence="4">Belongs to the enoyl-CoA hydratase/isomerase family.</text>
</comment>
<accession>A0AAV8QCL8</accession>
<dbReference type="CDD" id="cd06558">
    <property type="entry name" value="crotonase-like"/>
    <property type="match status" value="1"/>
</dbReference>
<evidence type="ECO:0000256" key="5">
    <source>
        <dbReference type="SAM" id="MobiDB-lite"/>
    </source>
</evidence>
<evidence type="ECO:0000256" key="4">
    <source>
        <dbReference type="RuleBase" id="RU369070"/>
    </source>
</evidence>
<dbReference type="NCBIfam" id="NF004127">
    <property type="entry name" value="PRK05617.1"/>
    <property type="match status" value="1"/>
</dbReference>
<dbReference type="PANTHER" id="PTHR43176:SF3">
    <property type="entry name" value="3-HYDROXYISOBUTYRYL-COA HYDROLASE, MITOCHONDRIAL"/>
    <property type="match status" value="1"/>
</dbReference>
<dbReference type="SUPFAM" id="SSF52096">
    <property type="entry name" value="ClpP/crotonase"/>
    <property type="match status" value="1"/>
</dbReference>
<comment type="function">
    <text evidence="4">Hydrolyzes 3-hydroxyisobutyryl-CoA (HIBYL-CoA), a saline catabolite. Has high activity toward isobutyryl-CoA. Could be an isobutyryl-CoA dehydrogenase that functions in valine catabolism.</text>
</comment>
<name>A0AAV8QCL8_ENSVE</name>
<comment type="pathway">
    <text evidence="4">Amino-acid degradation; L-valine degradation.</text>
</comment>
<keyword evidence="3 4" id="KW-0378">Hydrolase</keyword>
<evidence type="ECO:0000256" key="1">
    <source>
        <dbReference type="ARBA" id="ARBA00001709"/>
    </source>
</evidence>
<proteinExistence type="inferred from homology"/>
<gene>
    <name evidence="7" type="ORF">OPV22_030655</name>
</gene>
<evidence type="ECO:0000313" key="8">
    <source>
        <dbReference type="Proteomes" id="UP001222027"/>
    </source>
</evidence>
<dbReference type="PANTHER" id="PTHR43176">
    <property type="entry name" value="3-HYDROXYISOBUTYRYL-COA HYDROLASE-RELATED"/>
    <property type="match status" value="1"/>
</dbReference>
<sequence>MTSYVSSSNGAAEENKNPQQPAAINEDHTLQSGECDPAPLSLSRVPIAVWWCRVSEIVMASSGNSTNDGADQVLTEERGYTRLLTLNRPRQLNALSFPMIMQLLNNLIAYEKDPEVKLLILKGRGRAFCAGGDVAAISRSVTEGHWTLGAQIFWNEFILNYIIATYSKPQVSILNGIVMGGGAGLSIHGRFRVATEKTVFAMPETSLGLFPDIGASYFLSRLPGFFGEYVGLTGARLDGAEMLACGLATHFVPSMKLPLLEETLAKVETSDHFAICAIIDQFSRHMPRKEGSAFNGLDVINKCFSKETVEEILSALELETVNTADEWTVVAIRSLKKASPISLKITLRAIREGRVQGVGQCLMKDYRLCCHILRKEASNDFFEGCRAILVDKDRNPKWDPCSLDLVDGKVVDRYFSQVDDACWEDLKLPVRHASKL</sequence>
<dbReference type="EMBL" id="JAQQAF010000008">
    <property type="protein sequence ID" value="KAJ8468103.1"/>
    <property type="molecule type" value="Genomic_DNA"/>
</dbReference>
<evidence type="ECO:0000259" key="6">
    <source>
        <dbReference type="Pfam" id="PF16113"/>
    </source>
</evidence>
<dbReference type="InterPro" id="IPR045004">
    <property type="entry name" value="ECH_dom"/>
</dbReference>
<dbReference type="Proteomes" id="UP001222027">
    <property type="component" value="Unassembled WGS sequence"/>
</dbReference>
<comment type="catalytic activity">
    <reaction evidence="1 4">
        <text>3-hydroxy-2-methylpropanoyl-CoA + H2O = 3-hydroxy-2-methylpropanoate + CoA + H(+)</text>
        <dbReference type="Rhea" id="RHEA:20888"/>
        <dbReference type="ChEBI" id="CHEBI:11805"/>
        <dbReference type="ChEBI" id="CHEBI:15377"/>
        <dbReference type="ChEBI" id="CHEBI:15378"/>
        <dbReference type="ChEBI" id="CHEBI:57287"/>
        <dbReference type="ChEBI" id="CHEBI:57340"/>
        <dbReference type="EC" id="3.1.2.4"/>
    </reaction>
</comment>
<dbReference type="InterPro" id="IPR029045">
    <property type="entry name" value="ClpP/crotonase-like_dom_sf"/>
</dbReference>
<feature type="region of interest" description="Disordered" evidence="5">
    <location>
        <begin position="1"/>
        <end position="20"/>
    </location>
</feature>
<dbReference type="Pfam" id="PF16113">
    <property type="entry name" value="ECH_2"/>
    <property type="match status" value="1"/>
</dbReference>
<feature type="domain" description="Enoyl-CoA hydratase/isomerase" evidence="6">
    <location>
        <begin position="82"/>
        <end position="415"/>
    </location>
</feature>
<dbReference type="EC" id="3.1.2.4" evidence="2 4"/>
<dbReference type="FunFam" id="3.90.226.10:FF:000027">
    <property type="entry name" value="Probable 3-hydroxyisobutyryl-CoA hydrolase 2"/>
    <property type="match status" value="1"/>
</dbReference>
<reference evidence="7 8" key="1">
    <citation type="submission" date="2022-12" db="EMBL/GenBank/DDBJ databases">
        <title>Chromosome-scale assembly of the Ensete ventricosum genome.</title>
        <authorList>
            <person name="Dussert Y."/>
            <person name="Stocks J."/>
            <person name="Wendawek A."/>
            <person name="Woldeyes F."/>
            <person name="Nichols R.A."/>
            <person name="Borrell J.S."/>
        </authorList>
    </citation>
    <scope>NUCLEOTIDE SEQUENCE [LARGE SCALE GENOMIC DNA]</scope>
    <source>
        <strain evidence="8">cv. Maze</strain>
        <tissue evidence="7">Seeds</tissue>
    </source>
</reference>
<dbReference type="GO" id="GO:0003860">
    <property type="term" value="F:3-hydroxyisobutyryl-CoA hydrolase activity"/>
    <property type="evidence" value="ECO:0007669"/>
    <property type="project" value="UniProtKB-UniRule"/>
</dbReference>
<dbReference type="Gene3D" id="3.90.226.10">
    <property type="entry name" value="2-enoyl-CoA Hydratase, Chain A, domain 1"/>
    <property type="match status" value="1"/>
</dbReference>